<accession>A0AAE3NSQ7</accession>
<gene>
    <name evidence="1" type="ORF">P1J78_22850</name>
</gene>
<evidence type="ECO:0000313" key="2">
    <source>
        <dbReference type="Proteomes" id="UP001220964"/>
    </source>
</evidence>
<dbReference type="Proteomes" id="UP001220964">
    <property type="component" value="Unassembled WGS sequence"/>
</dbReference>
<comment type="caution">
    <text evidence="1">The sequence shown here is derived from an EMBL/GenBank/DDBJ whole genome shotgun (WGS) entry which is preliminary data.</text>
</comment>
<protein>
    <submittedName>
        <fullName evidence="1">Uncharacterized protein</fullName>
    </submittedName>
</protein>
<name>A0AAE3NSQ7_9RHOB</name>
<dbReference type="RefSeq" id="WP_275569690.1">
    <property type="nucleotide sequence ID" value="NZ_JARGYC010000105.1"/>
</dbReference>
<organism evidence="1 2">
    <name type="scientific">Psychromarinibacter sediminicola</name>
    <dbReference type="NCBI Taxonomy" id="3033385"/>
    <lineage>
        <taxon>Bacteria</taxon>
        <taxon>Pseudomonadati</taxon>
        <taxon>Pseudomonadota</taxon>
        <taxon>Alphaproteobacteria</taxon>
        <taxon>Rhodobacterales</taxon>
        <taxon>Paracoccaceae</taxon>
        <taxon>Psychromarinibacter</taxon>
    </lineage>
</organism>
<proteinExistence type="predicted"/>
<sequence>MKQRASALLEQAHTAAVREIEAAAADLIRERDDIVQIVDLGMGAVPMVVYTNGNYGFCDDDEDLWPLEQKCVELAETFRSGVGFDVRRDNLPEPESFAKFAKDHGLKIDDAKPIPSDDDKFIMWHVRVVTKYGHVFFDNKFGTGLGYVVPWARSGIGTLRVLVSRMDNPQRPRTVYDVGIFEDLKQRYHRAAPINLEELLEIVQLECSHWEETFEEWCSSIGENPDSRKAEGIYHAQQTMAKQARAAIGHDEFERFLEIEA</sequence>
<dbReference type="EMBL" id="JARGYC010000105">
    <property type="protein sequence ID" value="MDF0603573.1"/>
    <property type="molecule type" value="Genomic_DNA"/>
</dbReference>
<dbReference type="AlphaFoldDB" id="A0AAE3NSQ7"/>
<keyword evidence="2" id="KW-1185">Reference proteome</keyword>
<reference evidence="1" key="1">
    <citation type="submission" date="2023-03" db="EMBL/GenBank/DDBJ databases">
        <title>Multiphase analysis and comparison of six strains from genera Psychromarinibacter, Lutimaribacter, and Maritimibacter, including a novel species: Psychromarinibacter sediminicola sp. nov.</title>
        <authorList>
            <person name="Wang Y.-H."/>
            <person name="Ye M.-Q."/>
            <person name="Du Z.-J."/>
        </authorList>
    </citation>
    <scope>NUCLEOTIDE SEQUENCE</scope>
    <source>
        <strain evidence="1">C21-152</strain>
    </source>
</reference>
<evidence type="ECO:0000313" key="1">
    <source>
        <dbReference type="EMBL" id="MDF0603573.1"/>
    </source>
</evidence>